<keyword evidence="2 6" id="KW-0227">DNA damage</keyword>
<keyword evidence="3 6" id="KW-0238">DNA-binding</keyword>
<keyword evidence="9" id="KW-1185">Reference proteome</keyword>
<dbReference type="GO" id="GO:0005737">
    <property type="term" value="C:cytoplasm"/>
    <property type="evidence" value="ECO:0007669"/>
    <property type="project" value="UniProtKB-SubCell"/>
</dbReference>
<proteinExistence type="inferred from homology"/>
<keyword evidence="4 6" id="KW-0233">DNA recombination</keyword>
<dbReference type="InterPro" id="IPR010994">
    <property type="entry name" value="RuvA_2-like"/>
</dbReference>
<dbReference type="GO" id="GO:0000400">
    <property type="term" value="F:four-way junction DNA binding"/>
    <property type="evidence" value="ECO:0007669"/>
    <property type="project" value="UniProtKB-UniRule"/>
</dbReference>
<dbReference type="Gene3D" id="2.40.50.140">
    <property type="entry name" value="Nucleic acid-binding proteins"/>
    <property type="match status" value="1"/>
</dbReference>
<evidence type="ECO:0000256" key="6">
    <source>
        <dbReference type="HAMAP-Rule" id="MF_00031"/>
    </source>
</evidence>
<accession>A0A255H956</accession>
<comment type="caution">
    <text evidence="6">Lacks conserved residue(s) required for the propagation of feature annotation.</text>
</comment>
<comment type="subcellular location">
    <subcellularLocation>
        <location evidence="6">Cytoplasm</location>
    </subcellularLocation>
</comment>
<dbReference type="NCBIfam" id="TIGR00084">
    <property type="entry name" value="ruvA"/>
    <property type="match status" value="1"/>
</dbReference>
<dbReference type="InterPro" id="IPR013849">
    <property type="entry name" value="DNA_helicase_Holl-junc_RuvA_I"/>
</dbReference>
<comment type="function">
    <text evidence="6">The RuvA-RuvB-RuvC complex processes Holliday junction (HJ) DNA during genetic recombination and DNA repair, while the RuvA-RuvB complex plays an important role in the rescue of blocked DNA replication forks via replication fork reversal (RFR). RuvA specifically binds to HJ cruciform DNA, conferring on it an open structure. The RuvB hexamer acts as an ATP-dependent pump, pulling dsDNA into and through the RuvAB complex. HJ branch migration allows RuvC to scan DNA until it finds its consensus sequence, where it cleaves and resolves the cruciform DNA.</text>
</comment>
<feature type="region of interest" description="Domain III" evidence="6">
    <location>
        <begin position="147"/>
        <end position="200"/>
    </location>
</feature>
<dbReference type="RefSeq" id="WP_094362907.1">
    <property type="nucleotide sequence ID" value="NZ_NMVQ01000004.1"/>
</dbReference>
<dbReference type="InterPro" id="IPR000085">
    <property type="entry name" value="RuvA"/>
</dbReference>
<comment type="caution">
    <text evidence="8">The sequence shown here is derived from an EMBL/GenBank/DDBJ whole genome shotgun (WGS) entry which is preliminary data.</text>
</comment>
<sequence length="200" mass="20925">MIAHLKGTVTAIGPTWVVLDLAGFGVKALCTPATASGVRLNQPAELHTSLVVREDSLTLYAFAESDERDCFELAQSASGIGPKIAQAMMSVLSPDEFRAAIAADDHKTLTRVPGIGAKGAQKMVLELKDKVTALGAVTDLRPAAPAPAAAWREQVSQGLQGLGWSARDADAACERVAPLADNEPSVAVLMRAALQTLARK</sequence>
<evidence type="ECO:0000256" key="3">
    <source>
        <dbReference type="ARBA" id="ARBA00023125"/>
    </source>
</evidence>
<dbReference type="SUPFAM" id="SSF46929">
    <property type="entry name" value="DNA helicase RuvA subunit, C-terminal domain"/>
    <property type="match status" value="1"/>
</dbReference>
<dbReference type="OrthoDB" id="5293449at2"/>
<evidence type="ECO:0000256" key="2">
    <source>
        <dbReference type="ARBA" id="ARBA00022763"/>
    </source>
</evidence>
<evidence type="ECO:0000256" key="5">
    <source>
        <dbReference type="ARBA" id="ARBA00023204"/>
    </source>
</evidence>
<dbReference type="SUPFAM" id="SSF47781">
    <property type="entry name" value="RuvA domain 2-like"/>
    <property type="match status" value="1"/>
</dbReference>
<keyword evidence="1 6" id="KW-0963">Cytoplasm</keyword>
<comment type="similarity">
    <text evidence="6">Belongs to the RuvA family.</text>
</comment>
<dbReference type="EMBL" id="NMVQ01000004">
    <property type="protein sequence ID" value="OYO24318.1"/>
    <property type="molecule type" value="Genomic_DNA"/>
</dbReference>
<dbReference type="GO" id="GO:0048476">
    <property type="term" value="C:Holliday junction resolvase complex"/>
    <property type="evidence" value="ECO:0007669"/>
    <property type="project" value="UniProtKB-UniRule"/>
</dbReference>
<dbReference type="InterPro" id="IPR003583">
    <property type="entry name" value="Hlx-hairpin-Hlx_DNA-bd_motif"/>
</dbReference>
<protein>
    <recommendedName>
        <fullName evidence="6">Holliday junction branch migration complex subunit RuvA</fullName>
    </recommendedName>
</protein>
<dbReference type="GO" id="GO:0009379">
    <property type="term" value="C:Holliday junction helicase complex"/>
    <property type="evidence" value="ECO:0007669"/>
    <property type="project" value="InterPro"/>
</dbReference>
<reference evidence="8 9" key="1">
    <citation type="submission" date="2017-07" db="EMBL/GenBank/DDBJ databases">
        <title>Draft whole genome sequences of clinical Proprionibacteriaceae strains.</title>
        <authorList>
            <person name="Bernier A.-M."/>
            <person name="Bernard K."/>
            <person name="Domingo M.-C."/>
        </authorList>
    </citation>
    <scope>NUCLEOTIDE SEQUENCE [LARGE SCALE GENOMIC DNA]</scope>
    <source>
        <strain evidence="8 9">NML 130396</strain>
    </source>
</reference>
<dbReference type="InterPro" id="IPR012340">
    <property type="entry name" value="NA-bd_OB-fold"/>
</dbReference>
<dbReference type="SMART" id="SM00278">
    <property type="entry name" value="HhH1"/>
    <property type="match status" value="2"/>
</dbReference>
<dbReference type="Pfam" id="PF14520">
    <property type="entry name" value="HHH_5"/>
    <property type="match status" value="1"/>
</dbReference>
<evidence type="ECO:0000256" key="4">
    <source>
        <dbReference type="ARBA" id="ARBA00023172"/>
    </source>
</evidence>
<dbReference type="AlphaFoldDB" id="A0A255H956"/>
<dbReference type="Gene3D" id="1.10.8.10">
    <property type="entry name" value="DNA helicase RuvA subunit, C-terminal domain"/>
    <property type="match status" value="1"/>
</dbReference>
<comment type="subunit">
    <text evidence="6">Homotetramer. Forms an RuvA(8)-RuvB(12)-Holliday junction (HJ) complex. HJ DNA is sandwiched between 2 RuvA tetramers; dsDNA enters through RuvA and exits via RuvB. An RuvB hexamer assembles on each DNA strand where it exits the tetramer. Each RuvB hexamer is contacted by two RuvA subunits (via domain III) on 2 adjacent RuvB subunits; this complex drives branch migration. In the full resolvosome a probable DNA-RuvA(4)-RuvB(12)-RuvC(2) complex forms which resolves the HJ.</text>
</comment>
<dbReference type="InterPro" id="IPR011114">
    <property type="entry name" value="RuvA_C"/>
</dbReference>
<dbReference type="Gene3D" id="1.10.150.20">
    <property type="entry name" value="5' to 3' exonuclease, C-terminal subdomain"/>
    <property type="match status" value="1"/>
</dbReference>
<dbReference type="Pfam" id="PF01330">
    <property type="entry name" value="RuvA_N"/>
    <property type="match status" value="1"/>
</dbReference>
<organism evidence="8 9">
    <name type="scientific">Enemella dayhoffiae</name>
    <dbReference type="NCBI Taxonomy" id="2016507"/>
    <lineage>
        <taxon>Bacteria</taxon>
        <taxon>Bacillati</taxon>
        <taxon>Actinomycetota</taxon>
        <taxon>Actinomycetes</taxon>
        <taxon>Propionibacteriales</taxon>
        <taxon>Propionibacteriaceae</taxon>
        <taxon>Enemella</taxon>
    </lineage>
</organism>
<evidence type="ECO:0000259" key="7">
    <source>
        <dbReference type="SMART" id="SM00278"/>
    </source>
</evidence>
<keyword evidence="5 6" id="KW-0234">DNA repair</keyword>
<dbReference type="HAMAP" id="MF_00031">
    <property type="entry name" value="DNA_HJ_migration_RuvA"/>
    <property type="match status" value="1"/>
</dbReference>
<dbReference type="GO" id="GO:0005524">
    <property type="term" value="F:ATP binding"/>
    <property type="evidence" value="ECO:0007669"/>
    <property type="project" value="InterPro"/>
</dbReference>
<evidence type="ECO:0000313" key="8">
    <source>
        <dbReference type="EMBL" id="OYO24318.1"/>
    </source>
</evidence>
<dbReference type="GO" id="GO:0009378">
    <property type="term" value="F:four-way junction helicase activity"/>
    <property type="evidence" value="ECO:0007669"/>
    <property type="project" value="InterPro"/>
</dbReference>
<comment type="domain">
    <text evidence="6">Has three domains with a flexible linker between the domains II and III and assumes an 'L' shape. Domain III is highly mobile and contacts RuvB.</text>
</comment>
<dbReference type="InterPro" id="IPR036267">
    <property type="entry name" value="RuvA_C_sf"/>
</dbReference>
<gene>
    <name evidence="6" type="primary">ruvA</name>
    <name evidence="8" type="ORF">CGZ93_04245</name>
</gene>
<dbReference type="SUPFAM" id="SSF50249">
    <property type="entry name" value="Nucleic acid-binding proteins"/>
    <property type="match status" value="1"/>
</dbReference>
<dbReference type="GO" id="GO:0006281">
    <property type="term" value="P:DNA repair"/>
    <property type="evidence" value="ECO:0007669"/>
    <property type="project" value="UniProtKB-UniRule"/>
</dbReference>
<dbReference type="Proteomes" id="UP000216311">
    <property type="component" value="Unassembled WGS sequence"/>
</dbReference>
<evidence type="ECO:0000313" key="9">
    <source>
        <dbReference type="Proteomes" id="UP000216311"/>
    </source>
</evidence>
<dbReference type="GO" id="GO:0006310">
    <property type="term" value="P:DNA recombination"/>
    <property type="evidence" value="ECO:0007669"/>
    <property type="project" value="UniProtKB-UniRule"/>
</dbReference>
<dbReference type="Pfam" id="PF07499">
    <property type="entry name" value="RuvA_C"/>
    <property type="match status" value="1"/>
</dbReference>
<feature type="domain" description="Helix-hairpin-helix DNA-binding motif class 1" evidence="7">
    <location>
        <begin position="107"/>
        <end position="126"/>
    </location>
</feature>
<feature type="domain" description="Helix-hairpin-helix DNA-binding motif class 1" evidence="7">
    <location>
        <begin position="72"/>
        <end position="91"/>
    </location>
</feature>
<name>A0A255H956_9ACTN</name>
<evidence type="ECO:0000256" key="1">
    <source>
        <dbReference type="ARBA" id="ARBA00022490"/>
    </source>
</evidence>